<dbReference type="InterPro" id="IPR016193">
    <property type="entry name" value="Cytidine_deaminase-like"/>
</dbReference>
<dbReference type="NCBIfam" id="TIGR01354">
    <property type="entry name" value="cyt_deam_tetra"/>
    <property type="match status" value="1"/>
</dbReference>
<dbReference type="InterPro" id="IPR050202">
    <property type="entry name" value="Cyt/Deoxycyt_deaminase"/>
</dbReference>
<dbReference type="GO" id="GO:0055086">
    <property type="term" value="P:nucleobase-containing small molecule metabolic process"/>
    <property type="evidence" value="ECO:0007669"/>
    <property type="project" value="UniProtKB-ARBA"/>
</dbReference>
<protein>
    <recommendedName>
        <fullName evidence="5 15">Cytidine deaminase</fullName>
        <ecNumber evidence="4 15">3.5.4.5</ecNumber>
    </recommendedName>
    <alternativeName>
        <fullName evidence="9 15">Cytidine aminohydrolase</fullName>
    </alternativeName>
</protein>
<dbReference type="InterPro" id="IPR006262">
    <property type="entry name" value="Cyt_deam_tetra"/>
</dbReference>
<gene>
    <name evidence="17" type="ORF">AVDCRST_MAG95-1139</name>
</gene>
<evidence type="ECO:0000256" key="7">
    <source>
        <dbReference type="ARBA" id="ARBA00022801"/>
    </source>
</evidence>
<evidence type="ECO:0000256" key="4">
    <source>
        <dbReference type="ARBA" id="ARBA00012783"/>
    </source>
</evidence>
<evidence type="ECO:0000256" key="3">
    <source>
        <dbReference type="ARBA" id="ARBA00006576"/>
    </source>
</evidence>
<dbReference type="CDD" id="cd01283">
    <property type="entry name" value="cytidine_deaminase"/>
    <property type="match status" value="1"/>
</dbReference>
<evidence type="ECO:0000256" key="15">
    <source>
        <dbReference type="RuleBase" id="RU364006"/>
    </source>
</evidence>
<dbReference type="GO" id="GO:0042802">
    <property type="term" value="F:identical protein binding"/>
    <property type="evidence" value="ECO:0007669"/>
    <property type="project" value="UniProtKB-ARBA"/>
</dbReference>
<accession>A0A6J4HY17</accession>
<organism evidence="17">
    <name type="scientific">uncultured Adhaeribacter sp</name>
    <dbReference type="NCBI Taxonomy" id="448109"/>
    <lineage>
        <taxon>Bacteria</taxon>
        <taxon>Pseudomonadati</taxon>
        <taxon>Bacteroidota</taxon>
        <taxon>Cytophagia</taxon>
        <taxon>Cytophagales</taxon>
        <taxon>Hymenobacteraceae</taxon>
        <taxon>Adhaeribacter</taxon>
        <taxon>environmental samples</taxon>
    </lineage>
</organism>
<dbReference type="AlphaFoldDB" id="A0A6J4HY17"/>
<dbReference type="Pfam" id="PF00383">
    <property type="entry name" value="dCMP_cyt_deam_1"/>
    <property type="match status" value="1"/>
</dbReference>
<dbReference type="PROSITE" id="PS00903">
    <property type="entry name" value="CYT_DCMP_DEAMINASES_1"/>
    <property type="match status" value="1"/>
</dbReference>
<dbReference type="Gene3D" id="3.40.140.10">
    <property type="entry name" value="Cytidine Deaminase, domain 2"/>
    <property type="match status" value="1"/>
</dbReference>
<feature type="domain" description="CMP/dCMP-type deaminase" evidence="16">
    <location>
        <begin position="22"/>
        <end position="145"/>
    </location>
</feature>
<feature type="active site" description="Proton donor" evidence="12">
    <location>
        <position position="76"/>
    </location>
</feature>
<dbReference type="PANTHER" id="PTHR11644">
    <property type="entry name" value="CYTIDINE DEAMINASE"/>
    <property type="match status" value="1"/>
</dbReference>
<dbReference type="PROSITE" id="PS51747">
    <property type="entry name" value="CYT_DCMP_DEAMINASES_2"/>
    <property type="match status" value="1"/>
</dbReference>
<dbReference type="SUPFAM" id="SSF53927">
    <property type="entry name" value="Cytidine deaminase-like"/>
    <property type="match status" value="1"/>
</dbReference>
<comment type="catalytic activity">
    <reaction evidence="10 15">
        <text>2'-deoxycytidine + H2O + H(+) = 2'-deoxyuridine + NH4(+)</text>
        <dbReference type="Rhea" id="RHEA:13433"/>
        <dbReference type="ChEBI" id="CHEBI:15377"/>
        <dbReference type="ChEBI" id="CHEBI:15378"/>
        <dbReference type="ChEBI" id="CHEBI:15698"/>
        <dbReference type="ChEBI" id="CHEBI:16450"/>
        <dbReference type="ChEBI" id="CHEBI:28938"/>
        <dbReference type="EC" id="3.5.4.5"/>
    </reaction>
</comment>
<dbReference type="GO" id="GO:0072527">
    <property type="term" value="P:pyrimidine-containing compound metabolic process"/>
    <property type="evidence" value="ECO:0007669"/>
    <property type="project" value="UniProtKB-ARBA"/>
</dbReference>
<feature type="binding site" evidence="14">
    <location>
        <position position="74"/>
    </location>
    <ligand>
        <name>Zn(2+)</name>
        <dbReference type="ChEBI" id="CHEBI:29105"/>
        <note>catalytic</note>
    </ligand>
</feature>
<dbReference type="EC" id="3.5.4.5" evidence="4 15"/>
<evidence type="ECO:0000256" key="9">
    <source>
        <dbReference type="ARBA" id="ARBA00032005"/>
    </source>
</evidence>
<evidence type="ECO:0000256" key="14">
    <source>
        <dbReference type="PIRSR" id="PIRSR606262-3"/>
    </source>
</evidence>
<keyword evidence="6 14" id="KW-0479">Metal-binding</keyword>
<evidence type="ECO:0000256" key="6">
    <source>
        <dbReference type="ARBA" id="ARBA00022723"/>
    </source>
</evidence>
<evidence type="ECO:0000256" key="2">
    <source>
        <dbReference type="ARBA" id="ARBA00003949"/>
    </source>
</evidence>
<dbReference type="EMBL" id="CADCTJ010000361">
    <property type="protein sequence ID" value="CAA9234310.1"/>
    <property type="molecule type" value="Genomic_DNA"/>
</dbReference>
<feature type="binding site" evidence="14">
    <location>
        <position position="113"/>
    </location>
    <ligand>
        <name>Zn(2+)</name>
        <dbReference type="ChEBI" id="CHEBI:29105"/>
        <note>catalytic</note>
    </ligand>
</feature>
<dbReference type="InterPro" id="IPR016192">
    <property type="entry name" value="APOBEC/CMP_deaminase_Zn-bd"/>
</dbReference>
<evidence type="ECO:0000256" key="8">
    <source>
        <dbReference type="ARBA" id="ARBA00022833"/>
    </source>
</evidence>
<reference evidence="17" key="1">
    <citation type="submission" date="2020-02" db="EMBL/GenBank/DDBJ databases">
        <authorList>
            <person name="Meier V. D."/>
        </authorList>
    </citation>
    <scope>NUCLEOTIDE SEQUENCE</scope>
    <source>
        <strain evidence="17">AVDCRST_MAG95</strain>
    </source>
</reference>
<dbReference type="GO" id="GO:0004126">
    <property type="term" value="F:cytidine deaminase activity"/>
    <property type="evidence" value="ECO:0007669"/>
    <property type="project" value="UniProtKB-UniRule"/>
</dbReference>
<feature type="binding site" evidence="14">
    <location>
        <position position="116"/>
    </location>
    <ligand>
        <name>Zn(2+)</name>
        <dbReference type="ChEBI" id="CHEBI:29105"/>
        <note>catalytic</note>
    </ligand>
</feature>
<dbReference type="PANTHER" id="PTHR11644:SF2">
    <property type="entry name" value="CYTIDINE DEAMINASE"/>
    <property type="match status" value="1"/>
</dbReference>
<feature type="binding site" evidence="13">
    <location>
        <begin position="63"/>
        <end position="69"/>
    </location>
    <ligand>
        <name>substrate</name>
    </ligand>
</feature>
<dbReference type="GO" id="GO:0008270">
    <property type="term" value="F:zinc ion binding"/>
    <property type="evidence" value="ECO:0007669"/>
    <property type="project" value="UniProtKB-UniRule"/>
</dbReference>
<evidence type="ECO:0000256" key="5">
    <source>
        <dbReference type="ARBA" id="ARBA00018266"/>
    </source>
</evidence>
<comment type="function">
    <text evidence="2 15">This enzyme scavenges exogenous and endogenous cytidine and 2'-deoxycytidine for UMP synthesis.</text>
</comment>
<comment type="similarity">
    <text evidence="3 15">Belongs to the cytidine and deoxycytidylate deaminase family.</text>
</comment>
<evidence type="ECO:0000256" key="11">
    <source>
        <dbReference type="ARBA" id="ARBA00049558"/>
    </source>
</evidence>
<evidence type="ECO:0000256" key="12">
    <source>
        <dbReference type="PIRSR" id="PIRSR606262-1"/>
    </source>
</evidence>
<comment type="cofactor">
    <cofactor evidence="1 14 15">
        <name>Zn(2+)</name>
        <dbReference type="ChEBI" id="CHEBI:29105"/>
    </cofactor>
</comment>
<keyword evidence="7 15" id="KW-0378">Hydrolase</keyword>
<dbReference type="InterPro" id="IPR002125">
    <property type="entry name" value="CMP_dCMP_dom"/>
</dbReference>
<dbReference type="GO" id="GO:0005829">
    <property type="term" value="C:cytosol"/>
    <property type="evidence" value="ECO:0007669"/>
    <property type="project" value="TreeGrafter"/>
</dbReference>
<evidence type="ECO:0000256" key="1">
    <source>
        <dbReference type="ARBA" id="ARBA00001947"/>
    </source>
</evidence>
<comment type="catalytic activity">
    <reaction evidence="11 15">
        <text>cytidine + H2O + H(+) = uridine + NH4(+)</text>
        <dbReference type="Rhea" id="RHEA:16069"/>
        <dbReference type="ChEBI" id="CHEBI:15377"/>
        <dbReference type="ChEBI" id="CHEBI:15378"/>
        <dbReference type="ChEBI" id="CHEBI:16704"/>
        <dbReference type="ChEBI" id="CHEBI:17562"/>
        <dbReference type="ChEBI" id="CHEBI:28938"/>
        <dbReference type="EC" id="3.5.4.5"/>
    </reaction>
</comment>
<evidence type="ECO:0000259" key="16">
    <source>
        <dbReference type="PROSITE" id="PS51747"/>
    </source>
</evidence>
<proteinExistence type="inferred from homology"/>
<name>A0A6J4HY17_9BACT</name>
<evidence type="ECO:0000256" key="10">
    <source>
        <dbReference type="ARBA" id="ARBA00049252"/>
    </source>
</evidence>
<evidence type="ECO:0000256" key="13">
    <source>
        <dbReference type="PIRSR" id="PIRSR606262-2"/>
    </source>
</evidence>
<dbReference type="NCBIfam" id="NF004064">
    <property type="entry name" value="PRK05578.1"/>
    <property type="match status" value="1"/>
</dbReference>
<keyword evidence="8 14" id="KW-0862">Zinc</keyword>
<evidence type="ECO:0000313" key="17">
    <source>
        <dbReference type="EMBL" id="CAA9234310.1"/>
    </source>
</evidence>
<sequence>MAYQLRLNLSFDVLESITELTPSEQLLLQAAQNATHHAYAPYSGFLVGAALLLHDGSIHTGNNQENAAYPSGLCAERTALFSLSAMCPDKIMQAIAVTARKQTESEFMGATPCGACRQVMAEYENRQQSPIQILLQVGPDTFYRCASVRDLLPLQFSQSSLL</sequence>